<accession>A0ABZ1BL45</accession>
<keyword evidence="2" id="KW-1185">Reference proteome</keyword>
<dbReference type="RefSeq" id="WP_324667777.1">
    <property type="nucleotide sequence ID" value="NZ_CP141614.1"/>
</dbReference>
<proteinExistence type="predicted"/>
<dbReference type="Pfam" id="PF10719">
    <property type="entry name" value="ComFB"/>
    <property type="match status" value="1"/>
</dbReference>
<gene>
    <name evidence="1" type="ORF">VLY81_08710</name>
</gene>
<name>A0ABZ1BL45_9FIRM</name>
<evidence type="ECO:0000313" key="1">
    <source>
        <dbReference type="EMBL" id="WRP13532.1"/>
    </source>
</evidence>
<dbReference type="InterPro" id="IPR019657">
    <property type="entry name" value="ComFB"/>
</dbReference>
<reference evidence="2" key="1">
    <citation type="submission" date="2023-12" db="EMBL/GenBank/DDBJ databases">
        <title>Novel isolates from deep terrestrial aquifers shed light on the physiology and ecology of the class Limnochordia.</title>
        <authorList>
            <person name="Karnachuk O.V."/>
            <person name="Lukina A.P."/>
            <person name="Avakyan M.R."/>
            <person name="Kadnikov V."/>
            <person name="Begmatov S."/>
            <person name="Beletsky A.V."/>
            <person name="Mardanov A.V."/>
            <person name="Ravin N.V."/>
        </authorList>
    </citation>
    <scope>NUCLEOTIDE SEQUENCE [LARGE SCALE GENOMIC DNA]</scope>
    <source>
        <strain evidence="2">LN</strain>
    </source>
</reference>
<protein>
    <submittedName>
        <fullName evidence="1">Late competence development ComFB family protein</fullName>
    </submittedName>
</protein>
<dbReference type="EMBL" id="CP141614">
    <property type="protein sequence ID" value="WRP13532.1"/>
    <property type="molecule type" value="Genomic_DNA"/>
</dbReference>
<dbReference type="Proteomes" id="UP001333102">
    <property type="component" value="Chromosome"/>
</dbReference>
<organism evidence="1 2">
    <name type="scientific">Geochorda subterranea</name>
    <dbReference type="NCBI Taxonomy" id="3109564"/>
    <lineage>
        <taxon>Bacteria</taxon>
        <taxon>Bacillati</taxon>
        <taxon>Bacillota</taxon>
        <taxon>Limnochordia</taxon>
        <taxon>Limnochordales</taxon>
        <taxon>Geochordaceae</taxon>
        <taxon>Geochorda</taxon>
    </lineage>
</organism>
<sequence length="98" mass="10969">MPSEGQRPRLSNRVEQAVLRLLDQALAYHPDACRCPRCRRDVVALALRRLPARYAGSATGEVLIDVELQRVQVQAELLGALDQAIRVVKARPHHDRPA</sequence>
<evidence type="ECO:0000313" key="2">
    <source>
        <dbReference type="Proteomes" id="UP001333102"/>
    </source>
</evidence>